<comment type="caution">
    <text evidence="1">The sequence shown here is derived from an EMBL/GenBank/DDBJ whole genome shotgun (WGS) entry which is preliminary data.</text>
</comment>
<name>A0ABW4M7U4_9HYPH</name>
<reference evidence="2" key="1">
    <citation type="journal article" date="2019" name="Int. J. Syst. Evol. Microbiol.">
        <title>The Global Catalogue of Microorganisms (GCM) 10K type strain sequencing project: providing services to taxonomists for standard genome sequencing and annotation.</title>
        <authorList>
            <consortium name="The Broad Institute Genomics Platform"/>
            <consortium name="The Broad Institute Genome Sequencing Center for Infectious Disease"/>
            <person name="Wu L."/>
            <person name="Ma J."/>
        </authorList>
    </citation>
    <scope>NUCLEOTIDE SEQUENCE [LARGE SCALE GENOMIC DNA]</scope>
    <source>
        <strain evidence="2">CG52</strain>
    </source>
</reference>
<evidence type="ECO:0000313" key="1">
    <source>
        <dbReference type="EMBL" id="MFD1746623.1"/>
    </source>
</evidence>
<dbReference type="EMBL" id="JBHUEQ010000025">
    <property type="protein sequence ID" value="MFD1746623.1"/>
    <property type="molecule type" value="Genomic_DNA"/>
</dbReference>
<proteinExistence type="predicted"/>
<dbReference type="SUPFAM" id="SSF51695">
    <property type="entry name" value="PLC-like phosphodiesterases"/>
    <property type="match status" value="1"/>
</dbReference>
<organism evidence="1 2">
    <name type="scientific">Rhizobium helianthi</name>
    <dbReference type="NCBI Taxonomy" id="1132695"/>
    <lineage>
        <taxon>Bacteria</taxon>
        <taxon>Pseudomonadati</taxon>
        <taxon>Pseudomonadota</taxon>
        <taxon>Alphaproteobacteria</taxon>
        <taxon>Hyphomicrobiales</taxon>
        <taxon>Rhizobiaceae</taxon>
        <taxon>Rhizobium/Agrobacterium group</taxon>
        <taxon>Rhizobium</taxon>
    </lineage>
</organism>
<gene>
    <name evidence="1" type="ORF">ACFSE1_14210</name>
</gene>
<accession>A0ABW4M7U4</accession>
<dbReference type="InterPro" id="IPR017946">
    <property type="entry name" value="PLC-like_Pdiesterase_TIM-brl"/>
</dbReference>
<protein>
    <submittedName>
        <fullName evidence="1">Uncharacterized protein</fullName>
    </submittedName>
</protein>
<keyword evidence="2" id="KW-1185">Reference proteome</keyword>
<evidence type="ECO:0000313" key="2">
    <source>
        <dbReference type="Proteomes" id="UP001597322"/>
    </source>
</evidence>
<dbReference type="Proteomes" id="UP001597322">
    <property type="component" value="Unassembled WGS sequence"/>
</dbReference>
<dbReference type="RefSeq" id="WP_377402620.1">
    <property type="nucleotide sequence ID" value="NZ_JBHUEQ010000025.1"/>
</dbReference>
<sequence length="175" mass="19321">MTVIIAHRGASARLRENSKPAWQAALRCIPENMPLVLDVKEENQQTLLILLDFLAFRQRDNIILGLRSLHCFAFCRQHTDLAILGLLNGEEEEDAQFFALGGTTLRLWESRTSMDRIARLADQGHPMWMTVGGWGTGRELGDFAAEHLRAMQAAGVGGFLVNDPALARAALGGQI</sequence>